<organism evidence="6 7">
    <name type="scientific">Rhodonellum ikkaensis</name>
    <dbReference type="NCBI Taxonomy" id="336829"/>
    <lineage>
        <taxon>Bacteria</taxon>
        <taxon>Pseudomonadati</taxon>
        <taxon>Bacteroidota</taxon>
        <taxon>Cytophagia</taxon>
        <taxon>Cytophagales</taxon>
        <taxon>Cytophagaceae</taxon>
        <taxon>Rhodonellum</taxon>
    </lineage>
</organism>
<dbReference type="PRINTS" id="PR01575">
    <property type="entry name" value="FFH4HYDRLASE"/>
</dbReference>
<dbReference type="InterPro" id="IPR044074">
    <property type="entry name" value="PurU_ACT"/>
</dbReference>
<dbReference type="HAMAP" id="MF_01927">
    <property type="entry name" value="PurU"/>
    <property type="match status" value="1"/>
</dbReference>
<evidence type="ECO:0000256" key="1">
    <source>
        <dbReference type="ARBA" id="ARBA00022563"/>
    </source>
</evidence>
<evidence type="ECO:0000313" key="7">
    <source>
        <dbReference type="Proteomes" id="UP000199663"/>
    </source>
</evidence>
<dbReference type="Pfam" id="PF00551">
    <property type="entry name" value="Formyl_trans_N"/>
    <property type="match status" value="1"/>
</dbReference>
<feature type="domain" description="Formyl transferase N-terminal" evidence="5">
    <location>
        <begin position="89"/>
        <end position="265"/>
    </location>
</feature>
<keyword evidence="7" id="KW-1185">Reference proteome</keyword>
<dbReference type="InterPro" id="IPR036477">
    <property type="entry name" value="Formyl_transf_N_sf"/>
</dbReference>
<evidence type="ECO:0000256" key="3">
    <source>
        <dbReference type="HAMAP-Rule" id="MF_01927"/>
    </source>
</evidence>
<evidence type="ECO:0000256" key="4">
    <source>
        <dbReference type="NCBIfam" id="TIGR00655"/>
    </source>
</evidence>
<evidence type="ECO:0000256" key="2">
    <source>
        <dbReference type="ARBA" id="ARBA00022801"/>
    </source>
</evidence>
<keyword evidence="2 3" id="KW-0378">Hydrolase</keyword>
<evidence type="ECO:0000313" key="6">
    <source>
        <dbReference type="EMBL" id="SDY45783.1"/>
    </source>
</evidence>
<dbReference type="InterPro" id="IPR041729">
    <property type="entry name" value="Formyl-FH4-Hydrolase_C"/>
</dbReference>
<dbReference type="Proteomes" id="UP000199663">
    <property type="component" value="Unassembled WGS sequence"/>
</dbReference>
<reference evidence="6 7" key="1">
    <citation type="submission" date="2016-10" db="EMBL/GenBank/DDBJ databases">
        <authorList>
            <person name="Varghese N."/>
            <person name="Submissions S."/>
        </authorList>
    </citation>
    <scope>NUCLEOTIDE SEQUENCE [LARGE SCALE GENOMIC DNA]</scope>
    <source>
        <strain evidence="6 7">DSM 17997</strain>
    </source>
</reference>
<dbReference type="EC" id="3.5.1.10" evidence="3 4"/>
<feature type="active site" evidence="3">
    <location>
        <position position="228"/>
    </location>
</feature>
<dbReference type="PANTHER" id="PTHR42706">
    <property type="entry name" value="FORMYLTETRAHYDROFOLATE DEFORMYLASE"/>
    <property type="match status" value="1"/>
</dbReference>
<dbReference type="Gene3D" id="3.30.70.260">
    <property type="match status" value="1"/>
</dbReference>
<dbReference type="SUPFAM" id="SSF53328">
    <property type="entry name" value="Formyltransferase"/>
    <property type="match status" value="1"/>
</dbReference>
<comment type="function">
    <text evidence="3">Catalyzes the hydrolysis of 10-formyltetrahydrofolate (formyl-FH4) to formate and tetrahydrofolate (FH4).</text>
</comment>
<evidence type="ECO:0000259" key="5">
    <source>
        <dbReference type="Pfam" id="PF00551"/>
    </source>
</evidence>
<dbReference type="RefSeq" id="WP_019596013.1">
    <property type="nucleotide sequence ID" value="NZ_FNQC01000001.1"/>
</dbReference>
<dbReference type="InterPro" id="IPR045865">
    <property type="entry name" value="ACT-like_dom_sf"/>
</dbReference>
<comment type="caution">
    <text evidence="6">The sequence shown here is derived from an EMBL/GenBank/DDBJ whole genome shotgun (WGS) entry which is preliminary data.</text>
</comment>
<dbReference type="InterPro" id="IPR004810">
    <property type="entry name" value="PurU"/>
</dbReference>
<dbReference type="NCBIfam" id="NF004684">
    <property type="entry name" value="PRK06027.1"/>
    <property type="match status" value="1"/>
</dbReference>
<dbReference type="CDD" id="cd04875">
    <property type="entry name" value="ACT_F4HF-DF"/>
    <property type="match status" value="1"/>
</dbReference>
<dbReference type="InterPro" id="IPR002376">
    <property type="entry name" value="Formyl_transf_N"/>
</dbReference>
<keyword evidence="1 3" id="KW-0554">One-carbon metabolism</keyword>
<dbReference type="CDD" id="cd08648">
    <property type="entry name" value="FMT_core_Formyl-FH4-Hydrolase_C"/>
    <property type="match status" value="1"/>
</dbReference>
<dbReference type="PIRSF" id="PIRSF036480">
    <property type="entry name" value="FormyFH4_hydr"/>
    <property type="match status" value="1"/>
</dbReference>
<name>A0A1H3K0R3_9BACT</name>
<dbReference type="SUPFAM" id="SSF55021">
    <property type="entry name" value="ACT-like"/>
    <property type="match status" value="1"/>
</dbReference>
<accession>A0A1H3K0R3</accession>
<sequence>MKTAILIIQCPDQKGIVAAVSDFLFVNKGNILEIDQHVDQAMGMFFMRAAWELESFALAKEEIGTVFWEKVGKDFRMEYNLHFNSPKPKMALFVSKLSHCLFDILSRYYSGQFEVEIPLVISNHLDLKEVVDNFGIPFHHIPTSNANKAEAEKKQLDLLKSHDVDFIVLARYMQILSGDFIQHYPNQIINIHHSFLPAFVGAKPYHAAYERGVKIIGATAHYVTEVLDAGPIIEQDVARVRHHNSVSDLVQMGQDVEKVVLSKAIRYHLGRKIFPFGNKTVIFY</sequence>
<dbReference type="Gene3D" id="3.40.50.170">
    <property type="entry name" value="Formyl transferase, N-terminal domain"/>
    <property type="match status" value="1"/>
</dbReference>
<comment type="similarity">
    <text evidence="3">Belongs to the PurU family.</text>
</comment>
<comment type="pathway">
    <text evidence="3">Purine metabolism; IMP biosynthesis via de novo pathway; formate from 10-formyl-5,6,7,8-tetrahydrofolate: step 1/1.</text>
</comment>
<dbReference type="PANTHER" id="PTHR42706:SF1">
    <property type="entry name" value="FORMYLTETRAHYDROFOLATE DEFORMYLASE 2, MITOCHONDRIAL"/>
    <property type="match status" value="1"/>
</dbReference>
<proteinExistence type="inferred from homology"/>
<keyword evidence="3" id="KW-0658">Purine biosynthesis</keyword>
<dbReference type="NCBIfam" id="TIGR00655">
    <property type="entry name" value="PurU"/>
    <property type="match status" value="1"/>
</dbReference>
<protein>
    <recommendedName>
        <fullName evidence="3 4">Formyltetrahydrofolate deformylase</fullName>
        <ecNumber evidence="3 4">3.5.1.10</ecNumber>
    </recommendedName>
    <alternativeName>
        <fullName evidence="3">Formyl-FH(4) hydrolase</fullName>
    </alternativeName>
</protein>
<dbReference type="EMBL" id="FNQC01000001">
    <property type="protein sequence ID" value="SDY45783.1"/>
    <property type="molecule type" value="Genomic_DNA"/>
</dbReference>
<comment type="catalytic activity">
    <reaction evidence="3">
        <text>(6R)-10-formyltetrahydrofolate + H2O = (6S)-5,6,7,8-tetrahydrofolate + formate + H(+)</text>
        <dbReference type="Rhea" id="RHEA:19833"/>
        <dbReference type="ChEBI" id="CHEBI:15377"/>
        <dbReference type="ChEBI" id="CHEBI:15378"/>
        <dbReference type="ChEBI" id="CHEBI:15740"/>
        <dbReference type="ChEBI" id="CHEBI:57453"/>
        <dbReference type="ChEBI" id="CHEBI:195366"/>
        <dbReference type="EC" id="3.5.1.10"/>
    </reaction>
</comment>
<gene>
    <name evidence="3" type="primary">purU</name>
    <name evidence="6" type="ORF">SAMN05444412_101212</name>
</gene>